<organism evidence="1 2">
    <name type="scientific">Pterulicium gracile</name>
    <dbReference type="NCBI Taxonomy" id="1884261"/>
    <lineage>
        <taxon>Eukaryota</taxon>
        <taxon>Fungi</taxon>
        <taxon>Dikarya</taxon>
        <taxon>Basidiomycota</taxon>
        <taxon>Agaricomycotina</taxon>
        <taxon>Agaricomycetes</taxon>
        <taxon>Agaricomycetidae</taxon>
        <taxon>Agaricales</taxon>
        <taxon>Pleurotineae</taxon>
        <taxon>Pterulaceae</taxon>
        <taxon>Pterulicium</taxon>
    </lineage>
</organism>
<sequence length="256" mass="28863">MENTRFQLRRFVDADLAELLELETVTFLDNPLMNYMGGVQQSLTNDPSDTGRTALKGFQSFMTQNVLLNGGHIDIILDTSCNPVKLVAGALWFAPGRHLTPGFSMIRAGLVSVLRKWGFSALPKIPEFQDQAQKVAREEFKRRNIPVSPDQAWYLQVISVHPEYQSKGMYICHRRLSSRLIREFIASHKETNVFTLEATHPKAKLRYDHLGFETLGEIVVGKGTVNAEGLPLTPEERKQGASPGVTCWSMVYVRKD</sequence>
<gene>
    <name evidence="1" type="ORF">BDV98DRAFT_658606</name>
</gene>
<dbReference type="SUPFAM" id="SSF55729">
    <property type="entry name" value="Acyl-CoA N-acyltransferases (Nat)"/>
    <property type="match status" value="1"/>
</dbReference>
<name>A0A5C3QAW0_9AGAR</name>
<dbReference type="AlphaFoldDB" id="A0A5C3QAW0"/>
<dbReference type="STRING" id="1884261.A0A5C3QAW0"/>
<evidence type="ECO:0008006" key="3">
    <source>
        <dbReference type="Google" id="ProtNLM"/>
    </source>
</evidence>
<dbReference type="OrthoDB" id="544277at2759"/>
<evidence type="ECO:0000313" key="1">
    <source>
        <dbReference type="EMBL" id="TFK97510.1"/>
    </source>
</evidence>
<evidence type="ECO:0000313" key="2">
    <source>
        <dbReference type="Proteomes" id="UP000305067"/>
    </source>
</evidence>
<reference evidence="1 2" key="1">
    <citation type="journal article" date="2019" name="Nat. Ecol. Evol.">
        <title>Megaphylogeny resolves global patterns of mushroom evolution.</title>
        <authorList>
            <person name="Varga T."/>
            <person name="Krizsan K."/>
            <person name="Foldi C."/>
            <person name="Dima B."/>
            <person name="Sanchez-Garcia M."/>
            <person name="Sanchez-Ramirez S."/>
            <person name="Szollosi G.J."/>
            <person name="Szarkandi J.G."/>
            <person name="Papp V."/>
            <person name="Albert L."/>
            <person name="Andreopoulos W."/>
            <person name="Angelini C."/>
            <person name="Antonin V."/>
            <person name="Barry K.W."/>
            <person name="Bougher N.L."/>
            <person name="Buchanan P."/>
            <person name="Buyck B."/>
            <person name="Bense V."/>
            <person name="Catcheside P."/>
            <person name="Chovatia M."/>
            <person name="Cooper J."/>
            <person name="Damon W."/>
            <person name="Desjardin D."/>
            <person name="Finy P."/>
            <person name="Geml J."/>
            <person name="Haridas S."/>
            <person name="Hughes K."/>
            <person name="Justo A."/>
            <person name="Karasinski D."/>
            <person name="Kautmanova I."/>
            <person name="Kiss B."/>
            <person name="Kocsube S."/>
            <person name="Kotiranta H."/>
            <person name="LaButti K.M."/>
            <person name="Lechner B.E."/>
            <person name="Liimatainen K."/>
            <person name="Lipzen A."/>
            <person name="Lukacs Z."/>
            <person name="Mihaltcheva S."/>
            <person name="Morgado L.N."/>
            <person name="Niskanen T."/>
            <person name="Noordeloos M.E."/>
            <person name="Ohm R.A."/>
            <person name="Ortiz-Santana B."/>
            <person name="Ovrebo C."/>
            <person name="Racz N."/>
            <person name="Riley R."/>
            <person name="Savchenko A."/>
            <person name="Shiryaev A."/>
            <person name="Soop K."/>
            <person name="Spirin V."/>
            <person name="Szebenyi C."/>
            <person name="Tomsovsky M."/>
            <person name="Tulloss R.E."/>
            <person name="Uehling J."/>
            <person name="Grigoriev I.V."/>
            <person name="Vagvolgyi C."/>
            <person name="Papp T."/>
            <person name="Martin F.M."/>
            <person name="Miettinen O."/>
            <person name="Hibbett D.S."/>
            <person name="Nagy L.G."/>
        </authorList>
    </citation>
    <scope>NUCLEOTIDE SEQUENCE [LARGE SCALE GENOMIC DNA]</scope>
    <source>
        <strain evidence="1 2">CBS 309.79</strain>
    </source>
</reference>
<accession>A0A5C3QAW0</accession>
<dbReference type="EMBL" id="ML178847">
    <property type="protein sequence ID" value="TFK97510.1"/>
    <property type="molecule type" value="Genomic_DNA"/>
</dbReference>
<dbReference type="PANTHER" id="PTHR42791">
    <property type="entry name" value="GNAT FAMILY ACETYLTRANSFERASE"/>
    <property type="match status" value="1"/>
</dbReference>
<dbReference type="Gene3D" id="3.40.630.30">
    <property type="match status" value="1"/>
</dbReference>
<dbReference type="PANTHER" id="PTHR42791:SF1">
    <property type="entry name" value="N-ACETYLTRANSFERASE DOMAIN-CONTAINING PROTEIN"/>
    <property type="match status" value="1"/>
</dbReference>
<dbReference type="Proteomes" id="UP000305067">
    <property type="component" value="Unassembled WGS sequence"/>
</dbReference>
<dbReference type="InterPro" id="IPR052523">
    <property type="entry name" value="Trichothecene_AcTrans"/>
</dbReference>
<dbReference type="InterPro" id="IPR016181">
    <property type="entry name" value="Acyl_CoA_acyltransferase"/>
</dbReference>
<keyword evidence="2" id="KW-1185">Reference proteome</keyword>
<protein>
    <recommendedName>
        <fullName evidence="3">N-acetyltransferase domain-containing protein</fullName>
    </recommendedName>
</protein>
<proteinExistence type="predicted"/>